<evidence type="ECO:0000313" key="1">
    <source>
        <dbReference type="EMBL" id="GAA0751583.1"/>
    </source>
</evidence>
<gene>
    <name evidence="1" type="ORF">GCM10009433_01780</name>
</gene>
<proteinExistence type="predicted"/>
<organism evidence="1 2">
    <name type="scientific">Psychroflexus lacisalsi</name>
    <dbReference type="NCBI Taxonomy" id="503928"/>
    <lineage>
        <taxon>Bacteria</taxon>
        <taxon>Pseudomonadati</taxon>
        <taxon>Bacteroidota</taxon>
        <taxon>Flavobacteriia</taxon>
        <taxon>Flavobacteriales</taxon>
        <taxon>Flavobacteriaceae</taxon>
        <taxon>Psychroflexus</taxon>
    </lineage>
</organism>
<keyword evidence="2" id="KW-1185">Reference proteome</keyword>
<dbReference type="Proteomes" id="UP001500185">
    <property type="component" value="Unassembled WGS sequence"/>
</dbReference>
<evidence type="ECO:0000313" key="2">
    <source>
        <dbReference type="Proteomes" id="UP001500185"/>
    </source>
</evidence>
<sequence>MNMNITMKKKILILLFSVHLLLIFFQAFWTTVDMYFDIHYNKKIDIPILNVFRQNNFTEPYYLISGINTGYGFYGIKTATEKYLRCTCYDSSDKILNQDRYFNLKTSNGISRLESLNANQLKALNYRKDYINKLFKWQGKEFAKSIPGCTSYKIELITIVPKNTEEQKLRTKPELYVIQENFFYLQ</sequence>
<name>A0ABN1K1E3_9FLAO</name>
<protein>
    <submittedName>
        <fullName evidence="1">Uncharacterized protein</fullName>
    </submittedName>
</protein>
<accession>A0ABN1K1E3</accession>
<dbReference type="EMBL" id="BAAAGG010000002">
    <property type="protein sequence ID" value="GAA0751583.1"/>
    <property type="molecule type" value="Genomic_DNA"/>
</dbReference>
<comment type="caution">
    <text evidence="1">The sequence shown here is derived from an EMBL/GenBank/DDBJ whole genome shotgun (WGS) entry which is preliminary data.</text>
</comment>
<reference evidence="1 2" key="1">
    <citation type="journal article" date="2019" name="Int. J. Syst. Evol. Microbiol.">
        <title>The Global Catalogue of Microorganisms (GCM) 10K type strain sequencing project: providing services to taxonomists for standard genome sequencing and annotation.</title>
        <authorList>
            <consortium name="The Broad Institute Genomics Platform"/>
            <consortium name="The Broad Institute Genome Sequencing Center for Infectious Disease"/>
            <person name="Wu L."/>
            <person name="Ma J."/>
        </authorList>
    </citation>
    <scope>NUCLEOTIDE SEQUENCE [LARGE SCALE GENOMIC DNA]</scope>
    <source>
        <strain evidence="1 2">JCM 16231</strain>
    </source>
</reference>